<dbReference type="AlphaFoldDB" id="A0A0G2JCD7"/>
<keyword evidence="1" id="KW-0812">Transmembrane</keyword>
<accession>A0A0G2JCD7</accession>
<reference evidence="2" key="1">
    <citation type="journal article" date="2015" name="J. Virol.">
        <title>Genomic and Proteomic Analyses Indicate that Banchine and Campoplegine Polydnaviruses Have Similar, if Not Identical, Viral Ancestors.</title>
        <authorList>
            <person name="Beliveau C."/>
            <person name="Cohen A."/>
            <person name="Stewart D."/>
            <person name="Periquet G."/>
            <person name="Djoumad A."/>
            <person name="Kuhn L."/>
            <person name="Stoltz D."/>
            <person name="Volkoff A.-N."/>
            <person name="Herniou E."/>
            <person name="Drezen J.-M."/>
            <person name="Cusson M."/>
        </authorList>
    </citation>
    <scope>NUCLEOTIDE SEQUENCE</scope>
</reference>
<keyword evidence="1" id="KW-1133">Transmembrane helix</keyword>
<keyword evidence="1" id="KW-0472">Membrane</keyword>
<sequence>MGPRLPHRMWVALYIFATRGTSARYVVDIFFFVNFFVVFSCPCTTKYGGALKYGLQITMQSPLITIGAITFYRRNIYLVSARQNLNRTIEFFTRGPLGTSSMG</sequence>
<feature type="transmembrane region" description="Helical" evidence="1">
    <location>
        <begin position="25"/>
        <end position="47"/>
    </location>
</feature>
<organism evidence="2">
    <name type="scientific">Glypta fumiferanae</name>
    <dbReference type="NCBI Taxonomy" id="389681"/>
    <lineage>
        <taxon>Eukaryota</taxon>
        <taxon>Metazoa</taxon>
        <taxon>Ecdysozoa</taxon>
        <taxon>Arthropoda</taxon>
        <taxon>Hexapoda</taxon>
        <taxon>Insecta</taxon>
        <taxon>Pterygota</taxon>
        <taxon>Neoptera</taxon>
        <taxon>Endopterygota</taxon>
        <taxon>Hymenoptera</taxon>
        <taxon>Apocrita</taxon>
        <taxon>Ichneumonoidea</taxon>
        <taxon>Ichneumonidae</taxon>
        <taxon>Banchinae</taxon>
        <taxon>Glypta</taxon>
    </lineage>
</organism>
<name>A0A0G2JCD7_9HYME</name>
<evidence type="ECO:0000256" key="1">
    <source>
        <dbReference type="SAM" id="Phobius"/>
    </source>
</evidence>
<proteinExistence type="predicted"/>
<dbReference type="EMBL" id="KP706802">
    <property type="protein sequence ID" value="AKD28124.1"/>
    <property type="molecule type" value="Genomic_DNA"/>
</dbReference>
<protein>
    <submittedName>
        <fullName evidence="2">Uncharacterized protein</fullName>
    </submittedName>
</protein>
<feature type="transmembrane region" description="Helical" evidence="1">
    <location>
        <begin position="53"/>
        <end position="72"/>
    </location>
</feature>
<evidence type="ECO:0000313" key="2">
    <source>
        <dbReference type="EMBL" id="AKD28124.1"/>
    </source>
</evidence>